<dbReference type="PANTHER" id="PTHR38459:SF1">
    <property type="entry name" value="PROPHAGE BACTOPRENOL-LINKED GLUCOSE TRANSLOCASE HOMOLOG"/>
    <property type="match status" value="1"/>
</dbReference>
<dbReference type="GO" id="GO:0005886">
    <property type="term" value="C:plasma membrane"/>
    <property type="evidence" value="ECO:0007669"/>
    <property type="project" value="TreeGrafter"/>
</dbReference>
<evidence type="ECO:0000256" key="5">
    <source>
        <dbReference type="ARBA" id="ARBA00023136"/>
    </source>
</evidence>
<feature type="domain" description="GtrA/DPMS transmembrane" evidence="7">
    <location>
        <begin position="17"/>
        <end position="133"/>
    </location>
</feature>
<reference evidence="8 9" key="1">
    <citation type="submission" date="2019-06" db="EMBL/GenBank/DDBJ databases">
        <title>Sequencing the genomes of 1000 actinobacteria strains.</title>
        <authorList>
            <person name="Klenk H.-P."/>
        </authorList>
    </citation>
    <scope>NUCLEOTIDE SEQUENCE [LARGE SCALE GENOMIC DNA]</scope>
    <source>
        <strain evidence="8 9">DSM 19560</strain>
    </source>
</reference>
<feature type="transmembrane region" description="Helical" evidence="6">
    <location>
        <begin position="112"/>
        <end position="129"/>
    </location>
</feature>
<comment type="caution">
    <text evidence="8">The sequence shown here is derived from an EMBL/GenBank/DDBJ whole genome shotgun (WGS) entry which is preliminary data.</text>
</comment>
<feature type="transmembrane region" description="Helical" evidence="6">
    <location>
        <begin position="44"/>
        <end position="60"/>
    </location>
</feature>
<dbReference type="AlphaFoldDB" id="A0A561E715"/>
<feature type="transmembrane region" description="Helical" evidence="6">
    <location>
        <begin position="81"/>
        <end position="100"/>
    </location>
</feature>
<keyword evidence="5 6" id="KW-0472">Membrane</keyword>
<dbReference type="PANTHER" id="PTHR38459">
    <property type="entry name" value="PROPHAGE BACTOPRENOL-LINKED GLUCOSE TRANSLOCASE HOMOLOG"/>
    <property type="match status" value="1"/>
</dbReference>
<proteinExistence type="inferred from homology"/>
<feature type="transmembrane region" description="Helical" evidence="6">
    <location>
        <begin position="15"/>
        <end position="38"/>
    </location>
</feature>
<dbReference type="InterPro" id="IPR007267">
    <property type="entry name" value="GtrA_DPMS_TM"/>
</dbReference>
<keyword evidence="4 6" id="KW-1133">Transmembrane helix</keyword>
<keyword evidence="9" id="KW-1185">Reference proteome</keyword>
<evidence type="ECO:0000259" key="7">
    <source>
        <dbReference type="Pfam" id="PF04138"/>
    </source>
</evidence>
<evidence type="ECO:0000256" key="3">
    <source>
        <dbReference type="ARBA" id="ARBA00022692"/>
    </source>
</evidence>
<evidence type="ECO:0000256" key="4">
    <source>
        <dbReference type="ARBA" id="ARBA00022989"/>
    </source>
</evidence>
<evidence type="ECO:0000256" key="1">
    <source>
        <dbReference type="ARBA" id="ARBA00004141"/>
    </source>
</evidence>
<evidence type="ECO:0000313" key="9">
    <source>
        <dbReference type="Proteomes" id="UP000318297"/>
    </source>
</evidence>
<dbReference type="OrthoDB" id="3733399at2"/>
<dbReference type="EMBL" id="VIVQ01000001">
    <property type="protein sequence ID" value="TWE11401.1"/>
    <property type="molecule type" value="Genomic_DNA"/>
</dbReference>
<sequence>MTSPPTSRRQLGGQLVKFAAVGVASTVLNVVLFFGFNLAMGEQIANILALIICTAVNTAANRRFTFGVKTREGATKVQLQSLVLLVITWACTAGALWLLTRHDPHSSHAMQSVVQLGGNVIATVIRFVLLRKWFAPAMSIDEAAADALPTELSRVHTGGVTDPAVDSVDEAVRQTSARHQAE</sequence>
<keyword evidence="3 6" id="KW-0812">Transmembrane</keyword>
<dbReference type="Proteomes" id="UP000318297">
    <property type="component" value="Unassembled WGS sequence"/>
</dbReference>
<organism evidence="8 9">
    <name type="scientific">Rudaeicoccus suwonensis</name>
    <dbReference type="NCBI Taxonomy" id="657409"/>
    <lineage>
        <taxon>Bacteria</taxon>
        <taxon>Bacillati</taxon>
        <taxon>Actinomycetota</taxon>
        <taxon>Actinomycetes</taxon>
        <taxon>Micrococcales</taxon>
        <taxon>Dermacoccaceae</taxon>
        <taxon>Rudaeicoccus</taxon>
    </lineage>
</organism>
<dbReference type="InterPro" id="IPR051401">
    <property type="entry name" value="GtrA_CellWall_Glycosyl"/>
</dbReference>
<dbReference type="RefSeq" id="WP_145224641.1">
    <property type="nucleotide sequence ID" value="NZ_VIVQ01000001.1"/>
</dbReference>
<dbReference type="GO" id="GO:0000271">
    <property type="term" value="P:polysaccharide biosynthetic process"/>
    <property type="evidence" value="ECO:0007669"/>
    <property type="project" value="InterPro"/>
</dbReference>
<dbReference type="Pfam" id="PF04138">
    <property type="entry name" value="GtrA_DPMS_TM"/>
    <property type="match status" value="1"/>
</dbReference>
<evidence type="ECO:0000256" key="2">
    <source>
        <dbReference type="ARBA" id="ARBA00009399"/>
    </source>
</evidence>
<evidence type="ECO:0000313" key="8">
    <source>
        <dbReference type="EMBL" id="TWE11401.1"/>
    </source>
</evidence>
<gene>
    <name evidence="8" type="ORF">BKA23_0166</name>
</gene>
<comment type="similarity">
    <text evidence="2">Belongs to the GtrA family.</text>
</comment>
<comment type="subcellular location">
    <subcellularLocation>
        <location evidence="1">Membrane</location>
        <topology evidence="1">Multi-pass membrane protein</topology>
    </subcellularLocation>
</comment>
<protein>
    <submittedName>
        <fullName evidence="8">Putative flippase GtrA</fullName>
    </submittedName>
</protein>
<accession>A0A561E715</accession>
<evidence type="ECO:0000256" key="6">
    <source>
        <dbReference type="SAM" id="Phobius"/>
    </source>
</evidence>
<name>A0A561E715_9MICO</name>